<organism evidence="1 2">
    <name type="scientific">Taxus chinensis</name>
    <name type="common">Chinese yew</name>
    <name type="synonym">Taxus wallichiana var. chinensis</name>
    <dbReference type="NCBI Taxonomy" id="29808"/>
    <lineage>
        <taxon>Eukaryota</taxon>
        <taxon>Viridiplantae</taxon>
        <taxon>Streptophyta</taxon>
        <taxon>Embryophyta</taxon>
        <taxon>Tracheophyta</taxon>
        <taxon>Spermatophyta</taxon>
        <taxon>Pinopsida</taxon>
        <taxon>Pinidae</taxon>
        <taxon>Conifers II</taxon>
        <taxon>Cupressales</taxon>
        <taxon>Taxaceae</taxon>
        <taxon>Taxus</taxon>
    </lineage>
</organism>
<dbReference type="EMBL" id="JAHRHJ020000004">
    <property type="protein sequence ID" value="KAH9317380.1"/>
    <property type="molecule type" value="Genomic_DNA"/>
</dbReference>
<accession>A0AA38G991</accession>
<gene>
    <name evidence="1" type="ORF">KI387_019149</name>
</gene>
<evidence type="ECO:0000313" key="1">
    <source>
        <dbReference type="EMBL" id="KAH9317380.1"/>
    </source>
</evidence>
<evidence type="ECO:0000313" key="2">
    <source>
        <dbReference type="Proteomes" id="UP000824469"/>
    </source>
</evidence>
<reference evidence="1 2" key="1">
    <citation type="journal article" date="2021" name="Nat. Plants">
        <title>The Taxus genome provides insights into paclitaxel biosynthesis.</title>
        <authorList>
            <person name="Xiong X."/>
            <person name="Gou J."/>
            <person name="Liao Q."/>
            <person name="Li Y."/>
            <person name="Zhou Q."/>
            <person name="Bi G."/>
            <person name="Li C."/>
            <person name="Du R."/>
            <person name="Wang X."/>
            <person name="Sun T."/>
            <person name="Guo L."/>
            <person name="Liang H."/>
            <person name="Lu P."/>
            <person name="Wu Y."/>
            <person name="Zhang Z."/>
            <person name="Ro D.K."/>
            <person name="Shang Y."/>
            <person name="Huang S."/>
            <person name="Yan J."/>
        </authorList>
    </citation>
    <scope>NUCLEOTIDE SEQUENCE [LARGE SCALE GENOMIC DNA]</scope>
    <source>
        <strain evidence="1">Ta-2019</strain>
    </source>
</reference>
<dbReference type="Proteomes" id="UP000824469">
    <property type="component" value="Unassembled WGS sequence"/>
</dbReference>
<feature type="non-terminal residue" evidence="1">
    <location>
        <position position="1"/>
    </location>
</feature>
<keyword evidence="2" id="KW-1185">Reference proteome</keyword>
<comment type="caution">
    <text evidence="1">The sequence shown here is derived from an EMBL/GenBank/DDBJ whole genome shotgun (WGS) entry which is preliminary data.</text>
</comment>
<name>A0AA38G991_TAXCH</name>
<protein>
    <submittedName>
        <fullName evidence="1">Uncharacterized protein</fullName>
    </submittedName>
</protein>
<dbReference type="AlphaFoldDB" id="A0AA38G991"/>
<feature type="non-terminal residue" evidence="1">
    <location>
        <position position="94"/>
    </location>
</feature>
<proteinExistence type="predicted"/>
<sequence length="94" mass="10890">CSWCGKKHKYEECPELFEHMNQQHQKDKGTAMVSIKKADTQWMPRVTRDAGLEPVMVTTRAEATCAKEIPRQKNLVSREEVVHGKYPDPVHQKE</sequence>